<gene>
    <name evidence="3" type="primary">LOC111114082</name>
</gene>
<dbReference type="RefSeq" id="XP_022308077.1">
    <property type="nucleotide sequence ID" value="XM_022452369.1"/>
</dbReference>
<dbReference type="GeneID" id="111114082"/>
<evidence type="ECO:0000313" key="2">
    <source>
        <dbReference type="Proteomes" id="UP000694844"/>
    </source>
</evidence>
<dbReference type="PANTHER" id="PTHR10900">
    <property type="entry name" value="PERIOSTIN-RELATED"/>
    <property type="match status" value="1"/>
</dbReference>
<evidence type="ECO:0000259" key="1">
    <source>
        <dbReference type="PROSITE" id="PS50213"/>
    </source>
</evidence>
<dbReference type="GO" id="GO:0007155">
    <property type="term" value="P:cell adhesion"/>
    <property type="evidence" value="ECO:0007669"/>
    <property type="project" value="TreeGrafter"/>
</dbReference>
<feature type="domain" description="FAS1" evidence="1">
    <location>
        <begin position="181"/>
        <end position="327"/>
    </location>
</feature>
<dbReference type="PROSITE" id="PS50213">
    <property type="entry name" value="FAS1"/>
    <property type="match status" value="2"/>
</dbReference>
<dbReference type="Gene3D" id="2.30.180.10">
    <property type="entry name" value="FAS1 domain"/>
    <property type="match status" value="2"/>
</dbReference>
<feature type="domain" description="FAS1" evidence="1">
    <location>
        <begin position="56"/>
        <end position="185"/>
    </location>
</feature>
<evidence type="ECO:0000313" key="3">
    <source>
        <dbReference type="RefSeq" id="XP_022308077.1"/>
    </source>
</evidence>
<dbReference type="SMART" id="SM00554">
    <property type="entry name" value="FAS1"/>
    <property type="match status" value="2"/>
</dbReference>
<dbReference type="InterPro" id="IPR050904">
    <property type="entry name" value="Adhesion/Biosynth-related"/>
</dbReference>
<dbReference type="SUPFAM" id="SSF82153">
    <property type="entry name" value="FAS1 domain"/>
    <property type="match status" value="2"/>
</dbReference>
<dbReference type="PANTHER" id="PTHR10900:SF124">
    <property type="entry name" value="FI05614P"/>
    <property type="match status" value="1"/>
</dbReference>
<organism evidence="2 3">
    <name type="scientific">Crassostrea virginica</name>
    <name type="common">Eastern oyster</name>
    <dbReference type="NCBI Taxonomy" id="6565"/>
    <lineage>
        <taxon>Eukaryota</taxon>
        <taxon>Metazoa</taxon>
        <taxon>Spiralia</taxon>
        <taxon>Lophotrochozoa</taxon>
        <taxon>Mollusca</taxon>
        <taxon>Bivalvia</taxon>
        <taxon>Autobranchia</taxon>
        <taxon>Pteriomorphia</taxon>
        <taxon>Ostreida</taxon>
        <taxon>Ostreoidea</taxon>
        <taxon>Ostreidae</taxon>
        <taxon>Crassostrea</taxon>
    </lineage>
</organism>
<protein>
    <submittedName>
        <fullName evidence="3">Periostin-like</fullName>
    </submittedName>
</protein>
<dbReference type="GO" id="GO:0005615">
    <property type="term" value="C:extracellular space"/>
    <property type="evidence" value="ECO:0007669"/>
    <property type="project" value="TreeGrafter"/>
</dbReference>
<dbReference type="InterPro" id="IPR036378">
    <property type="entry name" value="FAS1_dom_sf"/>
</dbReference>
<reference evidence="3" key="1">
    <citation type="submission" date="2025-08" db="UniProtKB">
        <authorList>
            <consortium name="RefSeq"/>
        </authorList>
    </citation>
    <scope>IDENTIFICATION</scope>
    <source>
        <tissue evidence="3">Whole sample</tissue>
    </source>
</reference>
<name>A0A8B8BXG6_CRAVI</name>
<proteinExistence type="predicted"/>
<dbReference type="GO" id="GO:0030198">
    <property type="term" value="P:extracellular matrix organization"/>
    <property type="evidence" value="ECO:0007669"/>
    <property type="project" value="TreeGrafter"/>
</dbReference>
<dbReference type="InterPro" id="IPR000782">
    <property type="entry name" value="FAS1_domain"/>
</dbReference>
<dbReference type="GO" id="GO:0031012">
    <property type="term" value="C:extracellular matrix"/>
    <property type="evidence" value="ECO:0007669"/>
    <property type="project" value="TreeGrafter"/>
</dbReference>
<keyword evidence="2" id="KW-1185">Reference proteome</keyword>
<accession>A0A8B8BXG6</accession>
<sequence length="333" mass="37475">MRHKFRSEFINLAVAYQRARVDENKRTGHLTSRDYISILFSLYNVLSIKGGPPREIGDNVLDVATRLGATTFLDFVHRTNLTRNFTQAGPLTVFIPSNQAFEEIPANVKDFFQDLSYVKTILLYHIIHGLHPKNSIENEAVFKSEYKMEDTFLDVRLNIYHEGEIITASGSPIVHFDNVATNGIVHMLSRVMYLPPVSGTLTQEAYTPITRYVAYGLMDGGLSERLNRREPYTLFAPTDLAFEQLPNKTMQILVGNKTAIRRLMENHIVAGTYFTKGMKESDQFTTLLGETIKVDSIKGNVTINGALLPLPDVTATNGVLHLTTKVFVPLDFC</sequence>
<dbReference type="Proteomes" id="UP000694844">
    <property type="component" value="Chromosome 9"/>
</dbReference>
<dbReference type="FunFam" id="2.30.180.10:FF:000032">
    <property type="entry name" value="Fasciclin domain-containing protein, putative"/>
    <property type="match status" value="1"/>
</dbReference>
<dbReference type="OrthoDB" id="286301at2759"/>
<dbReference type="KEGG" id="cvn:111114082"/>
<dbReference type="AlphaFoldDB" id="A0A8B8BXG6"/>
<dbReference type="GO" id="GO:0050839">
    <property type="term" value="F:cell adhesion molecule binding"/>
    <property type="evidence" value="ECO:0007669"/>
    <property type="project" value="TreeGrafter"/>
</dbReference>
<dbReference type="Pfam" id="PF02469">
    <property type="entry name" value="Fasciclin"/>
    <property type="match status" value="2"/>
</dbReference>